<gene>
    <name evidence="3" type="ORF">AB8Z38_34975</name>
</gene>
<dbReference type="AlphaFoldDB" id="A0AB39XJK0"/>
<sequence>MSAKQGTFKRDRLVIVDQQPIVLQGLKSILGAQQDFDLVASCSDRTSCLEAIRNLTPDVALIADTLPDLTAAEILAIAKAENLPTRLVFFTESDPTTI</sequence>
<dbReference type="Pfam" id="PF00072">
    <property type="entry name" value="Response_reg"/>
    <property type="match status" value="1"/>
</dbReference>
<dbReference type="PROSITE" id="PS50110">
    <property type="entry name" value="RESPONSE_REGULATORY"/>
    <property type="match status" value="1"/>
</dbReference>
<reference evidence="3" key="1">
    <citation type="submission" date="2024-08" db="EMBL/GenBank/DDBJ databases">
        <authorList>
            <person name="Chaddad Z."/>
            <person name="Lamrabet M."/>
            <person name="Bouhnik O."/>
            <person name="Alami S."/>
            <person name="Wipf D."/>
            <person name="Courty P.E."/>
            <person name="Missbah El Idrissi M."/>
        </authorList>
    </citation>
    <scope>NUCLEOTIDE SEQUENCE</scope>
    <source>
        <strain evidence="3">LLZ17</strain>
    </source>
</reference>
<evidence type="ECO:0000256" key="1">
    <source>
        <dbReference type="PROSITE-ProRule" id="PRU00169"/>
    </source>
</evidence>
<dbReference type="GO" id="GO:0000160">
    <property type="term" value="P:phosphorelay signal transduction system"/>
    <property type="evidence" value="ECO:0007669"/>
    <property type="project" value="InterPro"/>
</dbReference>
<dbReference type="RefSeq" id="WP_369722082.1">
    <property type="nucleotide sequence ID" value="NZ_CP165734.1"/>
</dbReference>
<dbReference type="InterPro" id="IPR011006">
    <property type="entry name" value="CheY-like_superfamily"/>
</dbReference>
<comment type="caution">
    <text evidence="1">Lacks conserved residue(s) required for the propagation of feature annotation.</text>
</comment>
<organism evidence="3">
    <name type="scientific">Bradyrhizobium sp. LLZ17</name>
    <dbReference type="NCBI Taxonomy" id="3239388"/>
    <lineage>
        <taxon>Bacteria</taxon>
        <taxon>Pseudomonadati</taxon>
        <taxon>Pseudomonadota</taxon>
        <taxon>Alphaproteobacteria</taxon>
        <taxon>Hyphomicrobiales</taxon>
        <taxon>Nitrobacteraceae</taxon>
        <taxon>Bradyrhizobium</taxon>
    </lineage>
</organism>
<proteinExistence type="predicted"/>
<protein>
    <submittedName>
        <fullName evidence="3">Response regulator</fullName>
    </submittedName>
</protein>
<feature type="domain" description="Response regulatory" evidence="2">
    <location>
        <begin position="12"/>
        <end position="98"/>
    </location>
</feature>
<dbReference type="InterPro" id="IPR001789">
    <property type="entry name" value="Sig_transdc_resp-reg_receiver"/>
</dbReference>
<name>A0AB39XJK0_9BRAD</name>
<dbReference type="SUPFAM" id="SSF52172">
    <property type="entry name" value="CheY-like"/>
    <property type="match status" value="1"/>
</dbReference>
<evidence type="ECO:0000313" key="3">
    <source>
        <dbReference type="EMBL" id="XDV57659.1"/>
    </source>
</evidence>
<evidence type="ECO:0000259" key="2">
    <source>
        <dbReference type="PROSITE" id="PS50110"/>
    </source>
</evidence>
<accession>A0AB39XJK0</accession>
<dbReference type="EMBL" id="CP165734">
    <property type="protein sequence ID" value="XDV57659.1"/>
    <property type="molecule type" value="Genomic_DNA"/>
</dbReference>
<dbReference type="Gene3D" id="3.40.50.2300">
    <property type="match status" value="1"/>
</dbReference>